<sequence>MTARDRVNETVTVDDAIYSCEIVDAFMKHLKEVDKVAVAGLQYQDYYDAQYKHFSSNASVDMQMLNYQDRHQASCAYGYVKVRQVAEQEKVSEEEISNRVRQVKKMFKVPNLERRRNLADLEEEFLEMDDYDEGLRTHTETEEVGIDREVAVGVGAELEVVDENPKRRQSRVTKVKASPIKRARVSPALEEVPKDSGNDEPVQRIVIDDVDDSNDEDDTMLALLAKRFGSDFPSMQLQYLNNVPYIDVDGLTPLNTLTSHGYKREMPTINGRGVYAKVNIAKWLLPIIVASYRGKNEEVTKPYLNKLNKEQRDRVATYWTGMVEADCKYIVLAHCESYL</sequence>
<dbReference type="AlphaFoldDB" id="A0AA36GM07"/>
<dbReference type="EMBL" id="CATQJL010000112">
    <property type="protein sequence ID" value="CAJ0594548.1"/>
    <property type="molecule type" value="Genomic_DNA"/>
</dbReference>
<proteinExistence type="predicted"/>
<protein>
    <submittedName>
        <fullName evidence="1">Uncharacterized protein</fullName>
    </submittedName>
</protein>
<comment type="caution">
    <text evidence="1">The sequence shown here is derived from an EMBL/GenBank/DDBJ whole genome shotgun (WGS) entry which is preliminary data.</text>
</comment>
<reference evidence="1" key="1">
    <citation type="submission" date="2023-07" db="EMBL/GenBank/DDBJ databases">
        <authorList>
            <consortium name="CYATHOMIX"/>
        </authorList>
    </citation>
    <scope>NUCLEOTIDE SEQUENCE</scope>
    <source>
        <strain evidence="1">N/A</strain>
    </source>
</reference>
<evidence type="ECO:0000313" key="1">
    <source>
        <dbReference type="EMBL" id="CAJ0594548.1"/>
    </source>
</evidence>
<name>A0AA36GM07_CYLNA</name>
<evidence type="ECO:0000313" key="2">
    <source>
        <dbReference type="Proteomes" id="UP001176961"/>
    </source>
</evidence>
<organism evidence="1 2">
    <name type="scientific">Cylicocyclus nassatus</name>
    <name type="common">Nematode worm</name>
    <dbReference type="NCBI Taxonomy" id="53992"/>
    <lineage>
        <taxon>Eukaryota</taxon>
        <taxon>Metazoa</taxon>
        <taxon>Ecdysozoa</taxon>
        <taxon>Nematoda</taxon>
        <taxon>Chromadorea</taxon>
        <taxon>Rhabditida</taxon>
        <taxon>Rhabditina</taxon>
        <taxon>Rhabditomorpha</taxon>
        <taxon>Strongyloidea</taxon>
        <taxon>Strongylidae</taxon>
        <taxon>Cylicocyclus</taxon>
    </lineage>
</organism>
<dbReference type="Proteomes" id="UP001176961">
    <property type="component" value="Unassembled WGS sequence"/>
</dbReference>
<gene>
    <name evidence="1" type="ORF">CYNAS_LOCUS6531</name>
</gene>
<accession>A0AA36GM07</accession>
<keyword evidence="2" id="KW-1185">Reference proteome</keyword>